<dbReference type="InterPro" id="IPR036866">
    <property type="entry name" value="RibonucZ/Hydroxyglut_hydro"/>
</dbReference>
<comment type="caution">
    <text evidence="6">The sequence shown here is derived from an EMBL/GenBank/DDBJ whole genome shotgun (WGS) entry which is preliminary data.</text>
</comment>
<evidence type="ECO:0000256" key="1">
    <source>
        <dbReference type="ARBA" id="ARBA00007749"/>
    </source>
</evidence>
<evidence type="ECO:0000259" key="5">
    <source>
        <dbReference type="SMART" id="SM00849"/>
    </source>
</evidence>
<organism evidence="6 7">
    <name type="scientific">Actinomadura physcomitrii</name>
    <dbReference type="NCBI Taxonomy" id="2650748"/>
    <lineage>
        <taxon>Bacteria</taxon>
        <taxon>Bacillati</taxon>
        <taxon>Actinomycetota</taxon>
        <taxon>Actinomycetes</taxon>
        <taxon>Streptosporangiales</taxon>
        <taxon>Thermomonosporaceae</taxon>
        <taxon>Actinomadura</taxon>
    </lineage>
</organism>
<keyword evidence="2" id="KW-0479">Metal-binding</keyword>
<dbReference type="Pfam" id="PF00753">
    <property type="entry name" value="Lactamase_B"/>
    <property type="match status" value="1"/>
</dbReference>
<dbReference type="SUPFAM" id="SSF56281">
    <property type="entry name" value="Metallo-hydrolase/oxidoreductase"/>
    <property type="match status" value="1"/>
</dbReference>
<name>A0A6I4MCK4_9ACTN</name>
<feature type="domain" description="Metallo-beta-lactamase" evidence="5">
    <location>
        <begin position="81"/>
        <end position="285"/>
    </location>
</feature>
<keyword evidence="3" id="KW-0378">Hydrolase</keyword>
<dbReference type="EMBL" id="WBMS02000003">
    <property type="protein sequence ID" value="MVZ99875.1"/>
    <property type="molecule type" value="Genomic_DNA"/>
</dbReference>
<dbReference type="Proteomes" id="UP000462055">
    <property type="component" value="Unassembled WGS sequence"/>
</dbReference>
<evidence type="ECO:0000256" key="2">
    <source>
        <dbReference type="ARBA" id="ARBA00022723"/>
    </source>
</evidence>
<evidence type="ECO:0000256" key="3">
    <source>
        <dbReference type="ARBA" id="ARBA00022801"/>
    </source>
</evidence>
<dbReference type="GO" id="GO:0016787">
    <property type="term" value="F:hydrolase activity"/>
    <property type="evidence" value="ECO:0007669"/>
    <property type="project" value="UniProtKB-KW"/>
</dbReference>
<evidence type="ECO:0000313" key="7">
    <source>
        <dbReference type="Proteomes" id="UP000462055"/>
    </source>
</evidence>
<gene>
    <name evidence="6" type="ORF">F8568_005670</name>
</gene>
<proteinExistence type="inferred from homology"/>
<dbReference type="InterPro" id="IPR001279">
    <property type="entry name" value="Metallo-B-lactamas"/>
</dbReference>
<keyword evidence="4" id="KW-0862">Zinc</keyword>
<protein>
    <submittedName>
        <fullName evidence="6">MBL fold metallo-hydrolase</fullName>
    </submittedName>
</protein>
<dbReference type="PANTHER" id="PTHR42978">
    <property type="entry name" value="QUORUM-QUENCHING LACTONASE YTNP-RELATED-RELATED"/>
    <property type="match status" value="1"/>
</dbReference>
<accession>A0A6I4MCK4</accession>
<keyword evidence="7" id="KW-1185">Reference proteome</keyword>
<evidence type="ECO:0000256" key="4">
    <source>
        <dbReference type="ARBA" id="ARBA00022833"/>
    </source>
</evidence>
<dbReference type="PANTHER" id="PTHR42978:SF6">
    <property type="entry name" value="QUORUM-QUENCHING LACTONASE YTNP-RELATED"/>
    <property type="match status" value="1"/>
</dbReference>
<dbReference type="AlphaFoldDB" id="A0A6I4MCK4"/>
<dbReference type="InterPro" id="IPR051013">
    <property type="entry name" value="MBL_superfamily_lactonases"/>
</dbReference>
<dbReference type="SMART" id="SM00849">
    <property type="entry name" value="Lactamase_B"/>
    <property type="match status" value="1"/>
</dbReference>
<dbReference type="GO" id="GO:0046872">
    <property type="term" value="F:metal ion binding"/>
    <property type="evidence" value="ECO:0007669"/>
    <property type="project" value="UniProtKB-KW"/>
</dbReference>
<sequence length="302" mass="32366">MASMAQCGGDQDGQALSRYALRADPVSTLAAEELRIGDRTMLALSDGFFALNSVPHFLGSPDDPHGFYEQMRAAGHDTVRMPIGAFVWPGERNALIDAGFGPNDHGGRGIMVGGMLPGQLSRYGLSFDDIHVIALSHLHPDHTGWLADAEGRPLFHSAQVVVGRADWDYFMAPDGAGLGLEEHVRHALAAMAEQDRVTLLDGDDEIVSGLTRLAAPGHTPGHSIYAVHDAGERALLFGDALYCPQQLTQVDWEASSDVDPVAARRTREAFLRDLEGNGGLGVGCHFPGLKAGRVLSGAWQER</sequence>
<reference evidence="6" key="1">
    <citation type="submission" date="2019-12" db="EMBL/GenBank/DDBJ databases">
        <title>Actinomadura physcomitrii sp. nov., a novel actinomycete isolated from moss [Physcomitrium sphaericum (Ludw) Fuernr].</title>
        <authorList>
            <person name="Zhuang X."/>
        </authorList>
    </citation>
    <scope>NUCLEOTIDE SEQUENCE [LARGE SCALE GENOMIC DNA]</scope>
    <source>
        <strain evidence="6">LD22</strain>
    </source>
</reference>
<dbReference type="Gene3D" id="3.60.15.10">
    <property type="entry name" value="Ribonuclease Z/Hydroxyacylglutathione hydrolase-like"/>
    <property type="match status" value="1"/>
</dbReference>
<comment type="similarity">
    <text evidence="1">Belongs to the metallo-beta-lactamase superfamily.</text>
</comment>
<evidence type="ECO:0000313" key="6">
    <source>
        <dbReference type="EMBL" id="MVZ99875.1"/>
    </source>
</evidence>